<reference evidence="1 2" key="1">
    <citation type="submission" date="2019-08" db="EMBL/GenBank/DDBJ databases">
        <title>Bacterial whole genome sequence for Glaciihabitans sp. CHu50b-6-2.</title>
        <authorList>
            <person name="Jin L."/>
        </authorList>
    </citation>
    <scope>NUCLEOTIDE SEQUENCE [LARGE SCALE GENOMIC DNA]</scope>
    <source>
        <strain evidence="1 2">CHu50b-6-2</strain>
    </source>
</reference>
<organism evidence="1 2">
    <name type="scientific">Lacisediminihabitans profunda</name>
    <dbReference type="NCBI Taxonomy" id="2594790"/>
    <lineage>
        <taxon>Bacteria</taxon>
        <taxon>Bacillati</taxon>
        <taxon>Actinomycetota</taxon>
        <taxon>Actinomycetes</taxon>
        <taxon>Micrococcales</taxon>
        <taxon>Microbacteriaceae</taxon>
        <taxon>Lacisediminihabitans</taxon>
    </lineage>
</organism>
<comment type="caution">
    <text evidence="1">The sequence shown here is derived from an EMBL/GenBank/DDBJ whole genome shotgun (WGS) entry which is preliminary data.</text>
</comment>
<sequence>MFVVTADQVDSRNRPDIADETIRTLTSSLRDGLMLPVDRTAGDEIQMLVKDAHHALAAILSLSRDGQWSVGCGVGGVSTPLPANAREAGGPAFVAARAAVNDAKKRDTRFALRGDSGIDAGDAEALVDLLLQLRGRRSPEGWEIYDLMSTGSTQADAAKRLGITPQAASKRARAAAIRAEFAAVVPLERVLAATDDSAIAREEP</sequence>
<dbReference type="AlphaFoldDB" id="A0A5C8UJR2"/>
<gene>
    <name evidence="1" type="ORF">FVP33_17170</name>
</gene>
<dbReference type="RefSeq" id="WP_147784926.1">
    <property type="nucleotide sequence ID" value="NZ_VRMG01000014.1"/>
</dbReference>
<evidence type="ECO:0000313" key="2">
    <source>
        <dbReference type="Proteomes" id="UP000321379"/>
    </source>
</evidence>
<protein>
    <submittedName>
        <fullName evidence="1">DNA-binding protein</fullName>
    </submittedName>
</protein>
<evidence type="ECO:0000313" key="1">
    <source>
        <dbReference type="EMBL" id="TXN28446.1"/>
    </source>
</evidence>
<dbReference type="EMBL" id="VRMG01000014">
    <property type="protein sequence ID" value="TXN28446.1"/>
    <property type="molecule type" value="Genomic_DNA"/>
</dbReference>
<keyword evidence="1" id="KW-0238">DNA-binding</keyword>
<dbReference type="Proteomes" id="UP000321379">
    <property type="component" value="Unassembled WGS sequence"/>
</dbReference>
<name>A0A5C8UJR2_9MICO</name>
<dbReference type="GO" id="GO:0003677">
    <property type="term" value="F:DNA binding"/>
    <property type="evidence" value="ECO:0007669"/>
    <property type="project" value="UniProtKB-KW"/>
</dbReference>
<accession>A0A5C8UJR2</accession>
<proteinExistence type="predicted"/>
<keyword evidence="2" id="KW-1185">Reference proteome</keyword>